<dbReference type="CDD" id="cd00275">
    <property type="entry name" value="C2_PLC_like"/>
    <property type="match status" value="1"/>
</dbReference>
<dbReference type="SUPFAM" id="SSF47473">
    <property type="entry name" value="EF-hand"/>
    <property type="match status" value="1"/>
</dbReference>
<evidence type="ECO:0000259" key="9">
    <source>
        <dbReference type="PROSITE" id="PS50008"/>
    </source>
</evidence>
<dbReference type="PROSITE" id="PS50004">
    <property type="entry name" value="C2"/>
    <property type="match status" value="1"/>
</dbReference>
<keyword evidence="3" id="KW-0807">Transducer</keyword>
<dbReference type="EC" id="3.1.4.11" evidence="6"/>
<keyword evidence="6" id="KW-0442">Lipid degradation</keyword>
<proteinExistence type="predicted"/>
<protein>
    <recommendedName>
        <fullName evidence="6">Phosphoinositide phospholipase C</fullName>
        <ecNumber evidence="6">3.1.4.11</ecNumber>
    </recommendedName>
</protein>
<keyword evidence="2" id="KW-0963">Cytoplasm</keyword>
<dbReference type="Pfam" id="PF00387">
    <property type="entry name" value="PI-PLC-Y"/>
    <property type="match status" value="1"/>
</dbReference>
<dbReference type="PROSITE" id="PS50008">
    <property type="entry name" value="PIPLC_Y_DOMAIN"/>
    <property type="match status" value="1"/>
</dbReference>
<dbReference type="InterPro" id="IPR000008">
    <property type="entry name" value="C2_dom"/>
</dbReference>
<dbReference type="GO" id="GO:0005509">
    <property type="term" value="F:calcium ion binding"/>
    <property type="evidence" value="ECO:0007669"/>
    <property type="project" value="UniProtKB-UniRule"/>
</dbReference>
<reference evidence="10" key="1">
    <citation type="submission" date="2022-03" db="EMBL/GenBank/DDBJ databases">
        <authorList>
            <person name="Martin C."/>
        </authorList>
    </citation>
    <scope>NUCLEOTIDE SEQUENCE</scope>
</reference>
<keyword evidence="6" id="KW-0378">Hydrolase</keyword>
<evidence type="ECO:0000313" key="11">
    <source>
        <dbReference type="Proteomes" id="UP000749559"/>
    </source>
</evidence>
<dbReference type="InterPro" id="IPR001711">
    <property type="entry name" value="PLipase_C_Pinositol-sp_Y"/>
</dbReference>
<dbReference type="PRINTS" id="PR00390">
    <property type="entry name" value="PHPHLIPASEC"/>
</dbReference>
<dbReference type="InterPro" id="IPR000909">
    <property type="entry name" value="PLipase_C_PInositol-sp_X_dom"/>
</dbReference>
<dbReference type="InterPro" id="IPR017946">
    <property type="entry name" value="PLC-like_Pdiesterase_TIM-brl"/>
</dbReference>
<sequence>MADLDAESCSSEMHRKDDVFVNGQIDETDNGKNGSLLNPEASPKKSEKVLPRRSSLIKDASARRHHRKKTVSFSSMPTEKKIANAPDCLNYMQNGSELIKVRSNSRQYHRLFTIDTALIEIRWQPSSKKPHKAKILVEQIKEVRSGKTTDILRNKDIAGIYPDECAFSIIFGDNFESLDLIANTPDEANIWVTGIMCLITGKNGNIVGTLEERQQMRDRWLQEMFSAATTLDDSGRMDEREVVNLMKKLNTGLTTVKVQQKIKELSMTPDKKRGRLSSEEFINLFKEMCTRPEIYFLLVRYSSSADMMSVEDLHLFLEAEQGMTRVTKEKCLEIIQKYEPSTEGKQNGYLGIDAFTSYLLSNECDIFDPIHRSVTQDMTQPLSHYFIASSHNTYLMEDQLKGPSSVEAYIRALRKGCRCIELDVWDGPDDGDPLIYHGHTLTGKIPFRTVIEAINEHAFATSQYPVILCLENHCGSKQQQFMAETLRKVLGNKLYTDDAASNETYLPSPEAFKCKILVKCKKISDIDGEEGYVTEEDEGSESSDQRKQRHKRVHIPEGSTRKIRMVRPLSDIVNYCKSVRFEDFHISAQNQKCNELCSFSESTAIRLAVAHPEEFVSHNKRYLSRVYPNGIRVDSSNFNPQDLWNCGCQLVSLNYQTAGLMMDLNDGRFRQNGRCGYVLKPAIMREEIAYFSANTRDIIPGVSPQILQIKVISGQQFPKPKGSSAKGDVTDPYVSIDLFGIPADCAEERTKTVPNNGYNPIYDESFEFQVNLPELALVRFCVLDDEFIGDEFIGQYTIPFTCMQTGYRHIQLMSYTGEPLENTTLFVHIAISSKYGSGKAKKGGSTSKKHKKSRDYTNVKIVGVKCIDETFKTAVQPLRDSTDLRDHVQIALAFFKEQCGLATNTNLKQCMRILSTRVHNSQEKPTLRLRETDEYPWLDIEGSVPEIIRRGMVAYESLIIGCKDLIQKADALHEKLIECQQQGLEWHEDLNNLCQNAGLKGKKIVKFICWANFENEAHENFAWNIRVLKGQADLLLQAKNECQEYMTQVHDACISTGLVKNGNLINVNQSPPESPVTPDTPQEDIELFLPGVDGPKWPEHTSSLDTKTLESKTVETKSPDDKTVDSQSPETKSLNSQEQQTPPVHQRTDSCGSSVSNPTDSSELRRKSQQSADTQSPIKDDSKSNSATSISANSENDTDEADIQKDSNNVDGKETDTAISDSAKQGDSGTKINANNTKTENVDNNAMLKQSDAVPNSNAPSGAYVQKMTSPTKTTDSPKKSTPDLEKAINNEEDVGSMDSQHQQNGIISPEAQPQTETKHNNTEL</sequence>
<dbReference type="EMBL" id="CAIIXF020000006">
    <property type="protein sequence ID" value="CAH1787302.1"/>
    <property type="molecule type" value="Genomic_DNA"/>
</dbReference>
<dbReference type="Gene3D" id="3.20.20.190">
    <property type="entry name" value="Phosphatidylinositol (PI) phosphodiesterase"/>
    <property type="match status" value="1"/>
</dbReference>
<evidence type="ECO:0000256" key="2">
    <source>
        <dbReference type="ARBA" id="ARBA00022490"/>
    </source>
</evidence>
<dbReference type="Gene3D" id="2.30.29.30">
    <property type="entry name" value="Pleckstrin-homology domain (PH domain)/Phosphotyrosine-binding domain (PTB)"/>
    <property type="match status" value="1"/>
</dbReference>
<dbReference type="PANTHER" id="PTHR10336">
    <property type="entry name" value="PHOSPHOINOSITIDE-SPECIFIC PHOSPHOLIPASE C FAMILY PROTEIN"/>
    <property type="match status" value="1"/>
</dbReference>
<feature type="region of interest" description="Disordered" evidence="7">
    <location>
        <begin position="532"/>
        <end position="553"/>
    </location>
</feature>
<dbReference type="Pfam" id="PF00388">
    <property type="entry name" value="PI-PLC-X"/>
    <property type="match status" value="1"/>
</dbReference>
<evidence type="ECO:0000256" key="7">
    <source>
        <dbReference type="SAM" id="MobiDB-lite"/>
    </source>
</evidence>
<dbReference type="SUPFAM" id="SSF50729">
    <property type="entry name" value="PH domain-like"/>
    <property type="match status" value="1"/>
</dbReference>
<comment type="caution">
    <text evidence="10">The sequence shown here is derived from an EMBL/GenBank/DDBJ whole genome shotgun (WGS) entry which is preliminary data.</text>
</comment>
<name>A0A8S4P2J7_OWEFU</name>
<comment type="subcellular location">
    <subcellularLocation>
        <location evidence="1">Cytoplasm</location>
    </subcellularLocation>
</comment>
<comment type="cofactor">
    <cofactor evidence="5">
        <name>Ca(2+)</name>
        <dbReference type="ChEBI" id="CHEBI:29108"/>
    </cofactor>
    <text evidence="5">Binds 1 Ca(2+) ion per subunit.</text>
</comment>
<keyword evidence="11" id="KW-1185">Reference proteome</keyword>
<accession>A0A8S4P2J7</accession>
<feature type="compositionally biased region" description="Acidic residues" evidence="7">
    <location>
        <begin position="532"/>
        <end position="541"/>
    </location>
</feature>
<dbReference type="PANTHER" id="PTHR10336:SF196">
    <property type="entry name" value="PHOSPHOINOSITIDE PHOSPHOLIPASE C"/>
    <property type="match status" value="1"/>
</dbReference>
<feature type="active site" evidence="4">
    <location>
        <position position="437"/>
    </location>
</feature>
<dbReference type="GO" id="GO:0048015">
    <property type="term" value="P:phosphatidylinositol-mediated signaling"/>
    <property type="evidence" value="ECO:0007669"/>
    <property type="project" value="TreeGrafter"/>
</dbReference>
<dbReference type="GO" id="GO:0051209">
    <property type="term" value="P:release of sequestered calcium ion into cytosol"/>
    <property type="evidence" value="ECO:0007669"/>
    <property type="project" value="TreeGrafter"/>
</dbReference>
<dbReference type="GO" id="GO:0005737">
    <property type="term" value="C:cytoplasm"/>
    <property type="evidence" value="ECO:0007669"/>
    <property type="project" value="UniProtKB-SubCell"/>
</dbReference>
<feature type="compositionally biased region" description="Basic and acidic residues" evidence="7">
    <location>
        <begin position="1276"/>
        <end position="1290"/>
    </location>
</feature>
<dbReference type="InterPro" id="IPR011992">
    <property type="entry name" value="EF-hand-dom_pair"/>
</dbReference>
<dbReference type="InterPro" id="IPR035892">
    <property type="entry name" value="C2_domain_sf"/>
</dbReference>
<dbReference type="SMART" id="SM00149">
    <property type="entry name" value="PLCYc"/>
    <property type="match status" value="1"/>
</dbReference>
<feature type="compositionally biased region" description="Polar residues" evidence="7">
    <location>
        <begin position="1125"/>
        <end position="1161"/>
    </location>
</feature>
<dbReference type="CDD" id="cd08597">
    <property type="entry name" value="PI-PLCc_PRIP_metazoa"/>
    <property type="match status" value="1"/>
</dbReference>
<feature type="region of interest" description="Disordered" evidence="7">
    <location>
        <begin position="1"/>
        <end position="77"/>
    </location>
</feature>
<dbReference type="SUPFAM" id="SSF49562">
    <property type="entry name" value="C2 domain (Calcium/lipid-binding domain, CaLB)"/>
    <property type="match status" value="1"/>
</dbReference>
<gene>
    <name evidence="10" type="ORF">OFUS_LOCUS13037</name>
</gene>
<evidence type="ECO:0000256" key="3">
    <source>
        <dbReference type="ARBA" id="ARBA00023224"/>
    </source>
</evidence>
<dbReference type="GO" id="GO:0016042">
    <property type="term" value="P:lipid catabolic process"/>
    <property type="evidence" value="ECO:0007669"/>
    <property type="project" value="UniProtKB-KW"/>
</dbReference>
<dbReference type="InterPro" id="IPR011993">
    <property type="entry name" value="PH-like_dom_sf"/>
</dbReference>
<keyword evidence="6" id="KW-0443">Lipid metabolism</keyword>
<feature type="compositionally biased region" description="Basic and acidic residues" evidence="7">
    <location>
        <begin position="1107"/>
        <end position="1124"/>
    </location>
</feature>
<dbReference type="SUPFAM" id="SSF51695">
    <property type="entry name" value="PLC-like phosphodiesterases"/>
    <property type="match status" value="1"/>
</dbReference>
<dbReference type="GO" id="GO:0032228">
    <property type="term" value="P:regulation of synaptic transmission, GABAergic"/>
    <property type="evidence" value="ECO:0007669"/>
    <property type="project" value="TreeGrafter"/>
</dbReference>
<dbReference type="SMART" id="SM00148">
    <property type="entry name" value="PLCXc"/>
    <property type="match status" value="1"/>
</dbReference>
<evidence type="ECO:0000259" key="8">
    <source>
        <dbReference type="PROSITE" id="PS50004"/>
    </source>
</evidence>
<dbReference type="SMART" id="SM00239">
    <property type="entry name" value="C2"/>
    <property type="match status" value="1"/>
</dbReference>
<dbReference type="FunFam" id="2.30.29.30:FF:000025">
    <property type="entry name" value="Phosphoinositide phospholipase C"/>
    <property type="match status" value="1"/>
</dbReference>
<feature type="compositionally biased region" description="Polar residues" evidence="7">
    <location>
        <begin position="1184"/>
        <end position="1195"/>
    </location>
</feature>
<feature type="region of interest" description="Disordered" evidence="7">
    <location>
        <begin position="1089"/>
        <end position="1325"/>
    </location>
</feature>
<dbReference type="GO" id="GO:0004435">
    <property type="term" value="F:phosphatidylinositol-4,5-bisphosphate phospholipase C activity"/>
    <property type="evidence" value="ECO:0007669"/>
    <property type="project" value="UniProtKB-UniRule"/>
</dbReference>
<dbReference type="InterPro" id="IPR001192">
    <property type="entry name" value="PI-PLC_fam"/>
</dbReference>
<evidence type="ECO:0000313" key="10">
    <source>
        <dbReference type="EMBL" id="CAH1787302.1"/>
    </source>
</evidence>
<dbReference type="FunFam" id="3.20.20.190:FF:000001">
    <property type="entry name" value="Phosphoinositide phospholipase C"/>
    <property type="match status" value="1"/>
</dbReference>
<feature type="binding site" evidence="5">
    <location>
        <position position="421"/>
    </location>
    <ligand>
        <name>Ca(2+)</name>
        <dbReference type="ChEBI" id="CHEBI:29108"/>
    </ligand>
</feature>
<dbReference type="GO" id="GO:0007214">
    <property type="term" value="P:gamma-aminobutyric acid signaling pathway"/>
    <property type="evidence" value="ECO:0007669"/>
    <property type="project" value="TreeGrafter"/>
</dbReference>
<dbReference type="Pfam" id="PF16457">
    <property type="entry name" value="PH_12"/>
    <property type="match status" value="1"/>
</dbReference>
<dbReference type="GO" id="GO:0046488">
    <property type="term" value="P:phosphatidylinositol metabolic process"/>
    <property type="evidence" value="ECO:0007669"/>
    <property type="project" value="TreeGrafter"/>
</dbReference>
<feature type="domain" description="PI-PLC Y-box" evidence="9">
    <location>
        <begin position="569"/>
        <end position="685"/>
    </location>
</feature>
<evidence type="ECO:0000256" key="6">
    <source>
        <dbReference type="RuleBase" id="RU361133"/>
    </source>
</evidence>
<dbReference type="InterPro" id="IPR015359">
    <property type="entry name" value="PLC_EF-hand-like"/>
</dbReference>
<comment type="catalytic activity">
    <reaction evidence="6">
        <text>a 1,2-diacyl-sn-glycero-3-phospho-(1D-myo-inositol-4,5-bisphosphate) + H2O = 1D-myo-inositol 1,4,5-trisphosphate + a 1,2-diacyl-sn-glycerol + H(+)</text>
        <dbReference type="Rhea" id="RHEA:33179"/>
        <dbReference type="ChEBI" id="CHEBI:15377"/>
        <dbReference type="ChEBI" id="CHEBI:15378"/>
        <dbReference type="ChEBI" id="CHEBI:17815"/>
        <dbReference type="ChEBI" id="CHEBI:58456"/>
        <dbReference type="ChEBI" id="CHEBI:203600"/>
        <dbReference type="EC" id="3.1.4.11"/>
    </reaction>
</comment>
<dbReference type="FunFam" id="1.10.238.10:FF:000005">
    <property type="entry name" value="Phosphoinositide phospholipase C"/>
    <property type="match status" value="1"/>
</dbReference>
<feature type="binding site" evidence="5">
    <location>
        <position position="423"/>
    </location>
    <ligand>
        <name>Ca(2+)</name>
        <dbReference type="ChEBI" id="CHEBI:29108"/>
    </ligand>
</feature>
<feature type="compositionally biased region" description="Polar residues" evidence="7">
    <location>
        <begin position="1217"/>
        <end position="1260"/>
    </location>
</feature>
<feature type="domain" description="C2" evidence="8">
    <location>
        <begin position="685"/>
        <end position="814"/>
    </location>
</feature>
<dbReference type="Gene3D" id="2.60.40.150">
    <property type="entry name" value="C2 domain"/>
    <property type="match status" value="1"/>
</dbReference>
<keyword evidence="5" id="KW-0106">Calcium</keyword>
<evidence type="ECO:0000256" key="5">
    <source>
        <dbReference type="PIRSR" id="PIRSR000956-2"/>
    </source>
</evidence>
<feature type="active site" evidence="4">
    <location>
        <position position="391"/>
    </location>
</feature>
<evidence type="ECO:0000256" key="4">
    <source>
        <dbReference type="PIRSR" id="PIRSR000956-1"/>
    </source>
</evidence>
<dbReference type="InterPro" id="IPR001849">
    <property type="entry name" value="PH_domain"/>
</dbReference>
<feature type="binding site" evidence="5">
    <location>
        <position position="392"/>
    </location>
    <ligand>
        <name>Ca(2+)</name>
        <dbReference type="ChEBI" id="CHEBI:29108"/>
    </ligand>
</feature>
<dbReference type="CDD" id="cd16206">
    <property type="entry name" value="EFh_PRIP"/>
    <property type="match status" value="1"/>
</dbReference>
<dbReference type="Pfam" id="PF00168">
    <property type="entry name" value="C2"/>
    <property type="match status" value="1"/>
</dbReference>
<dbReference type="Gene3D" id="1.10.238.10">
    <property type="entry name" value="EF-hand"/>
    <property type="match status" value="1"/>
</dbReference>
<dbReference type="Proteomes" id="UP000749559">
    <property type="component" value="Unassembled WGS sequence"/>
</dbReference>
<evidence type="ECO:0000256" key="1">
    <source>
        <dbReference type="ARBA" id="ARBA00004496"/>
    </source>
</evidence>
<keyword evidence="5" id="KW-0479">Metal-binding</keyword>
<feature type="compositionally biased region" description="Polar residues" evidence="7">
    <location>
        <begin position="1298"/>
        <end position="1316"/>
    </location>
</feature>
<organism evidence="10 11">
    <name type="scientific">Owenia fusiformis</name>
    <name type="common">Polychaete worm</name>
    <dbReference type="NCBI Taxonomy" id="6347"/>
    <lineage>
        <taxon>Eukaryota</taxon>
        <taxon>Metazoa</taxon>
        <taxon>Spiralia</taxon>
        <taxon>Lophotrochozoa</taxon>
        <taxon>Annelida</taxon>
        <taxon>Polychaeta</taxon>
        <taxon>Sedentaria</taxon>
        <taxon>Canalipalpata</taxon>
        <taxon>Sabellida</taxon>
        <taxon>Oweniida</taxon>
        <taxon>Oweniidae</taxon>
        <taxon>Owenia</taxon>
    </lineage>
</organism>
<dbReference type="CDD" id="cd13364">
    <property type="entry name" value="PH_PLC_eta"/>
    <property type="match status" value="1"/>
</dbReference>
<dbReference type="Pfam" id="PF09279">
    <property type="entry name" value="EF-hand_like"/>
    <property type="match status" value="1"/>
</dbReference>
<dbReference type="PROSITE" id="PS50007">
    <property type="entry name" value="PIPLC_X_DOMAIN"/>
    <property type="match status" value="1"/>
</dbReference>
<feature type="binding site" evidence="5">
    <location>
        <position position="471"/>
    </location>
    <ligand>
        <name>Ca(2+)</name>
        <dbReference type="ChEBI" id="CHEBI:29108"/>
    </ligand>
</feature>